<dbReference type="CDD" id="cd00082">
    <property type="entry name" value="HisKA"/>
    <property type="match status" value="1"/>
</dbReference>
<dbReference type="EMBL" id="QSOB01000004">
    <property type="protein sequence ID" value="RGI69588.1"/>
    <property type="molecule type" value="Genomic_DNA"/>
</dbReference>
<dbReference type="Gene3D" id="3.30.565.10">
    <property type="entry name" value="Histidine kinase-like ATPase, C-terminal domain"/>
    <property type="match status" value="1"/>
</dbReference>
<dbReference type="CDD" id="cd06225">
    <property type="entry name" value="HAMP"/>
    <property type="match status" value="1"/>
</dbReference>
<reference evidence="19" key="2">
    <citation type="submission" date="2015-05" db="EMBL/GenBank/DDBJ databases">
        <authorList>
            <consortium name="Pathogen Informatics"/>
        </authorList>
    </citation>
    <scope>NUCLEOTIDE SEQUENCE [LARGE SCALE GENOMIC DNA]</scope>
    <source>
        <strain evidence="19">T1-815</strain>
    </source>
</reference>
<dbReference type="SUPFAM" id="SSF158472">
    <property type="entry name" value="HAMP domain-like"/>
    <property type="match status" value="1"/>
</dbReference>
<dbReference type="PANTHER" id="PTHR45528">
    <property type="entry name" value="SENSOR HISTIDINE KINASE CPXA"/>
    <property type="match status" value="1"/>
</dbReference>
<evidence type="ECO:0000256" key="11">
    <source>
        <dbReference type="ARBA" id="ARBA00022989"/>
    </source>
</evidence>
<dbReference type="Gene3D" id="6.10.340.10">
    <property type="match status" value="1"/>
</dbReference>
<dbReference type="FunFam" id="3.30.565.10:FF:000006">
    <property type="entry name" value="Sensor histidine kinase WalK"/>
    <property type="match status" value="1"/>
</dbReference>
<evidence type="ECO:0000313" key="18">
    <source>
        <dbReference type="EMBL" id="RGI69588.1"/>
    </source>
</evidence>
<proteinExistence type="predicted"/>
<dbReference type="SMART" id="SM00388">
    <property type="entry name" value="HisKA"/>
    <property type="match status" value="1"/>
</dbReference>
<evidence type="ECO:0000256" key="14">
    <source>
        <dbReference type="SAM" id="Phobius"/>
    </source>
</evidence>
<evidence type="ECO:0000256" key="13">
    <source>
        <dbReference type="ARBA" id="ARBA00023136"/>
    </source>
</evidence>
<comment type="subcellular location">
    <subcellularLocation>
        <location evidence="2">Cell membrane</location>
        <topology evidence="2">Multi-pass membrane protein</topology>
    </subcellularLocation>
</comment>
<name>A0A0M6WRM6_9FIRM</name>
<dbReference type="PRINTS" id="PR00344">
    <property type="entry name" value="BCTRLSENSOR"/>
</dbReference>
<keyword evidence="11 14" id="KW-1133">Transmembrane helix</keyword>
<dbReference type="Proteomes" id="UP000260642">
    <property type="component" value="Unassembled WGS sequence"/>
</dbReference>
<dbReference type="InterPro" id="IPR003594">
    <property type="entry name" value="HATPase_dom"/>
</dbReference>
<dbReference type="EC" id="2.7.13.3" evidence="3"/>
<dbReference type="CDD" id="cd00075">
    <property type="entry name" value="HATPase"/>
    <property type="match status" value="1"/>
</dbReference>
<keyword evidence="5" id="KW-0597">Phosphoprotein</keyword>
<dbReference type="PROSITE" id="PS50885">
    <property type="entry name" value="HAMP"/>
    <property type="match status" value="1"/>
</dbReference>
<dbReference type="InterPro" id="IPR003661">
    <property type="entry name" value="HisK_dim/P_dom"/>
</dbReference>
<dbReference type="SUPFAM" id="SSF47384">
    <property type="entry name" value="Homodimeric domain of signal transducing histidine kinase"/>
    <property type="match status" value="1"/>
</dbReference>
<dbReference type="RefSeq" id="WP_055062213.1">
    <property type="nucleotide sequence ID" value="NZ_CVRQ01000023.1"/>
</dbReference>
<dbReference type="SMART" id="SM00387">
    <property type="entry name" value="HATPase_c"/>
    <property type="match status" value="1"/>
</dbReference>
<keyword evidence="19" id="KW-1185">Reference proteome</keyword>
<evidence type="ECO:0000256" key="12">
    <source>
        <dbReference type="ARBA" id="ARBA00023012"/>
    </source>
</evidence>
<dbReference type="AlphaFoldDB" id="A0A0M6WRM6"/>
<evidence type="ECO:0000256" key="7">
    <source>
        <dbReference type="ARBA" id="ARBA00022692"/>
    </source>
</evidence>
<evidence type="ECO:0000256" key="1">
    <source>
        <dbReference type="ARBA" id="ARBA00000085"/>
    </source>
</evidence>
<evidence type="ECO:0000259" key="15">
    <source>
        <dbReference type="PROSITE" id="PS50109"/>
    </source>
</evidence>
<accession>A0A0M6WRM6</accession>
<sequence length="479" mass="54017">MKHTIYSKLLISYLIYGVIAFFIICTFTQHLTTDYIEKQEASNLYREASIIAGDYASEYFGSSMSLSDFQNHMKIVADYMDAEVWVVSPDGELLMDSDDPSIGIDIQNDSSKPVVINGFDVTDFGSDNYMIGNFYGSFKHRMLSVFSPVNVSYQNIGYIVIHKTMSHITAGVNGFMNISFYTVALIFVVAFIMLVTMSRSIYRPISKITKTAKKYAKGDFTAQIDVHSNDEIGYLANTLNYMATELDTLEEDQRKFVSNVSHDFRSPLTSIKGYVEAMLDGTIPVEMQDKYLNIILFETERLNKLTKSLIDLNQFGHHGIHLDIADFDINTMIRTTILTFEGKCNEKGLSFDLLLTGKELFVRGDMVKIQQILYNLIDNAVKFSNNDSSIKIETSIRNEKVFISVKDHGIGIPKDSLSKIWERFYKSDLSRGKDKRGTGLGLSIVKEIVQAHGENINVISTEGVGTEFIFTLPLSKKEG</sequence>
<dbReference type="InterPro" id="IPR004358">
    <property type="entry name" value="Sig_transdc_His_kin-like_C"/>
</dbReference>
<evidence type="ECO:0000259" key="16">
    <source>
        <dbReference type="PROSITE" id="PS50885"/>
    </source>
</evidence>
<dbReference type="InterPro" id="IPR003660">
    <property type="entry name" value="HAMP_dom"/>
</dbReference>
<dbReference type="InterPro" id="IPR036890">
    <property type="entry name" value="HATPase_C_sf"/>
</dbReference>
<dbReference type="GO" id="GO:0005524">
    <property type="term" value="F:ATP binding"/>
    <property type="evidence" value="ECO:0007669"/>
    <property type="project" value="UniProtKB-KW"/>
</dbReference>
<evidence type="ECO:0000256" key="6">
    <source>
        <dbReference type="ARBA" id="ARBA00022679"/>
    </source>
</evidence>
<dbReference type="Pfam" id="PF02518">
    <property type="entry name" value="HATPase_c"/>
    <property type="match status" value="1"/>
</dbReference>
<keyword evidence="9 17" id="KW-0418">Kinase</keyword>
<dbReference type="GO" id="GO:0000155">
    <property type="term" value="F:phosphorelay sensor kinase activity"/>
    <property type="evidence" value="ECO:0007669"/>
    <property type="project" value="InterPro"/>
</dbReference>
<evidence type="ECO:0000256" key="2">
    <source>
        <dbReference type="ARBA" id="ARBA00004651"/>
    </source>
</evidence>
<evidence type="ECO:0000256" key="9">
    <source>
        <dbReference type="ARBA" id="ARBA00022777"/>
    </source>
</evidence>
<keyword evidence="6" id="KW-0808">Transferase</keyword>
<reference evidence="18 20" key="3">
    <citation type="submission" date="2018-08" db="EMBL/GenBank/DDBJ databases">
        <title>A genome reference for cultivated species of the human gut microbiota.</title>
        <authorList>
            <person name="Zou Y."/>
            <person name="Xue W."/>
            <person name="Luo G."/>
        </authorList>
    </citation>
    <scope>NUCLEOTIDE SEQUENCE [LARGE SCALE GENOMIC DNA]</scope>
    <source>
        <strain evidence="18 20">TM10-3</strain>
    </source>
</reference>
<keyword evidence="4" id="KW-1003">Cell membrane</keyword>
<feature type="transmembrane region" description="Helical" evidence="14">
    <location>
        <begin position="9"/>
        <end position="29"/>
    </location>
</feature>
<evidence type="ECO:0000256" key="4">
    <source>
        <dbReference type="ARBA" id="ARBA00022475"/>
    </source>
</evidence>
<keyword evidence="8" id="KW-0547">Nucleotide-binding</keyword>
<dbReference type="FunFam" id="1.10.287.130:FF:000001">
    <property type="entry name" value="Two-component sensor histidine kinase"/>
    <property type="match status" value="1"/>
</dbReference>
<dbReference type="Proteomes" id="UP000049472">
    <property type="component" value="Unassembled WGS sequence"/>
</dbReference>
<evidence type="ECO:0000313" key="20">
    <source>
        <dbReference type="Proteomes" id="UP000260642"/>
    </source>
</evidence>
<evidence type="ECO:0000256" key="5">
    <source>
        <dbReference type="ARBA" id="ARBA00022553"/>
    </source>
</evidence>
<dbReference type="EMBL" id="CVRQ01000023">
    <property type="protein sequence ID" value="CRL39840.1"/>
    <property type="molecule type" value="Genomic_DNA"/>
</dbReference>
<evidence type="ECO:0000313" key="17">
    <source>
        <dbReference type="EMBL" id="CRL39840.1"/>
    </source>
</evidence>
<dbReference type="Pfam" id="PF00672">
    <property type="entry name" value="HAMP"/>
    <property type="match status" value="1"/>
</dbReference>
<protein>
    <recommendedName>
        <fullName evidence="3">histidine kinase</fullName>
        <ecNumber evidence="3">2.7.13.3</ecNumber>
    </recommendedName>
</protein>
<keyword evidence="13 14" id="KW-0472">Membrane</keyword>
<dbReference type="GO" id="GO:0005886">
    <property type="term" value="C:plasma membrane"/>
    <property type="evidence" value="ECO:0007669"/>
    <property type="project" value="UniProtKB-SubCell"/>
</dbReference>
<evidence type="ECO:0000256" key="3">
    <source>
        <dbReference type="ARBA" id="ARBA00012438"/>
    </source>
</evidence>
<organism evidence="17 19">
    <name type="scientific">Agathobacter rectalis</name>
    <dbReference type="NCBI Taxonomy" id="39491"/>
    <lineage>
        <taxon>Bacteria</taxon>
        <taxon>Bacillati</taxon>
        <taxon>Bacillota</taxon>
        <taxon>Clostridia</taxon>
        <taxon>Lachnospirales</taxon>
        <taxon>Lachnospiraceae</taxon>
        <taxon>Agathobacter</taxon>
    </lineage>
</organism>
<evidence type="ECO:0000313" key="19">
    <source>
        <dbReference type="Proteomes" id="UP000049472"/>
    </source>
</evidence>
<dbReference type="InterPro" id="IPR050398">
    <property type="entry name" value="HssS/ArlS-like"/>
</dbReference>
<feature type="transmembrane region" description="Helical" evidence="14">
    <location>
        <begin position="178"/>
        <end position="197"/>
    </location>
</feature>
<feature type="domain" description="Histidine kinase" evidence="15">
    <location>
        <begin position="259"/>
        <end position="476"/>
    </location>
</feature>
<keyword evidence="7 14" id="KW-0812">Transmembrane</keyword>
<gene>
    <name evidence="18" type="ORF">DXD95_03645</name>
    <name evidence="17" type="ORF">T1815_21841</name>
</gene>
<dbReference type="SMART" id="SM00304">
    <property type="entry name" value="HAMP"/>
    <property type="match status" value="1"/>
</dbReference>
<dbReference type="InterPro" id="IPR005467">
    <property type="entry name" value="His_kinase_dom"/>
</dbReference>
<dbReference type="Pfam" id="PF00512">
    <property type="entry name" value="HisKA"/>
    <property type="match status" value="1"/>
</dbReference>
<feature type="domain" description="HAMP" evidence="16">
    <location>
        <begin position="199"/>
        <end position="251"/>
    </location>
</feature>
<dbReference type="SUPFAM" id="SSF55874">
    <property type="entry name" value="ATPase domain of HSP90 chaperone/DNA topoisomerase II/histidine kinase"/>
    <property type="match status" value="1"/>
</dbReference>
<keyword evidence="10" id="KW-0067">ATP-binding</keyword>
<reference evidence="17" key="1">
    <citation type="submission" date="2015-05" db="EMBL/GenBank/DDBJ databases">
        <authorList>
            <person name="Wang D.B."/>
            <person name="Wang M."/>
        </authorList>
    </citation>
    <scope>NUCLEOTIDE SEQUENCE [LARGE SCALE GENOMIC DNA]</scope>
    <source>
        <strain evidence="17">T1-815</strain>
    </source>
</reference>
<evidence type="ECO:0000256" key="8">
    <source>
        <dbReference type="ARBA" id="ARBA00022741"/>
    </source>
</evidence>
<dbReference type="InterPro" id="IPR036097">
    <property type="entry name" value="HisK_dim/P_sf"/>
</dbReference>
<keyword evidence="12" id="KW-0902">Two-component regulatory system</keyword>
<evidence type="ECO:0000256" key="10">
    <source>
        <dbReference type="ARBA" id="ARBA00022840"/>
    </source>
</evidence>
<dbReference type="PROSITE" id="PS50109">
    <property type="entry name" value="HIS_KIN"/>
    <property type="match status" value="1"/>
</dbReference>
<dbReference type="PANTHER" id="PTHR45528:SF1">
    <property type="entry name" value="SENSOR HISTIDINE KINASE CPXA"/>
    <property type="match status" value="1"/>
</dbReference>
<dbReference type="Gene3D" id="1.10.287.130">
    <property type="match status" value="1"/>
</dbReference>
<comment type="catalytic activity">
    <reaction evidence="1">
        <text>ATP + protein L-histidine = ADP + protein N-phospho-L-histidine.</text>
        <dbReference type="EC" id="2.7.13.3"/>
    </reaction>
</comment>